<keyword evidence="3" id="KW-0808">Transferase</keyword>
<keyword evidence="5 9" id="KW-0418">Kinase</keyword>
<evidence type="ECO:0000256" key="2">
    <source>
        <dbReference type="ARBA" id="ARBA00022527"/>
    </source>
</evidence>
<dbReference type="RefSeq" id="WP_165244201.1">
    <property type="nucleotide sequence ID" value="NZ_JAAKZV010000285.1"/>
</dbReference>
<dbReference type="InterPro" id="IPR011990">
    <property type="entry name" value="TPR-like_helical_dom_sf"/>
</dbReference>
<sequence>MQAGDVLDGRYELVRRLEAGGMGEVWEGTDRRIRRRVALKLIREEADPAVVAELVSRLGREATAAGRLAHPHIVAVYDYNSIERDDMPLVYVVMELVQGRSLARELRDRLPPVPRALEWATQIALALEAAHDPEVGVVHRDLKPGNVMITPGGLVKLLDFGIARFMEENDTHHSKLTGARMVGTPSYMAPEQCLARPVDGRTDLYALGCLLFAMLTGQPPFPKDRGLLQVMYQQVHEAPPAPSALRGAAAVPPELDDLVLSLLAKDPAERPPDAGSVVDRLRAIDLITQGDRTPPQLPPPAHPAAAGPQRADESETFDTASIREVVVEIVTDPDDDLLPVREELRRRRDEALDATASWEAVLQLRRVRAEAKRLLGDRDPQLLDFDFDLACAVARDGSPQNASWMLAQLLPAIARENGPMDRRTLYARSLLPWFQAEAGDHAEAARLYGQLVPDLRGALGDDDPLTQSAAFQEAVQQRRTGDAGKAIQLLTRLLRELAEHGSGAGVPGTPVAAARAELARSILQMRDPNVPRRLRESIPAIGSLLGSGDEQVLGARFVLVDWIAATGAAHEALPALRVLITDMAQTLGDHHLLTLRTRFRLAEQSATSGEPANALHHFRALLPDLLEVLNPDDQLVLATRLQILRLAAHYENPVRALPHWHALTEDVARVLGEDHQLSVEARFHLALYTAESANPTAALPLFDAVLQRRIELHGPDDELNLRGRYAQAHALEHVGLAREAEKLWKQLLRDVARALGRSHKLTEAVIRRSGRSLPERPPIP</sequence>
<reference evidence="9 10" key="1">
    <citation type="submission" date="2020-02" db="EMBL/GenBank/DDBJ databases">
        <title>Whole-genome analyses of novel actinobacteria.</title>
        <authorList>
            <person name="Sahin N."/>
        </authorList>
    </citation>
    <scope>NUCLEOTIDE SEQUENCE [LARGE SCALE GENOMIC DNA]</scope>
    <source>
        <strain evidence="9 10">A7024</strain>
    </source>
</reference>
<keyword evidence="6" id="KW-0067">ATP-binding</keyword>
<evidence type="ECO:0000256" key="3">
    <source>
        <dbReference type="ARBA" id="ARBA00022679"/>
    </source>
</evidence>
<dbReference type="PROSITE" id="PS00108">
    <property type="entry name" value="PROTEIN_KINASE_ST"/>
    <property type="match status" value="1"/>
</dbReference>
<evidence type="ECO:0000256" key="1">
    <source>
        <dbReference type="ARBA" id="ARBA00012513"/>
    </source>
</evidence>
<dbReference type="EMBL" id="JAAKZV010000285">
    <property type="protein sequence ID" value="NGN69348.1"/>
    <property type="molecule type" value="Genomic_DNA"/>
</dbReference>
<dbReference type="InterPro" id="IPR000719">
    <property type="entry name" value="Prot_kinase_dom"/>
</dbReference>
<dbReference type="InterPro" id="IPR011009">
    <property type="entry name" value="Kinase-like_dom_sf"/>
</dbReference>
<dbReference type="SUPFAM" id="SSF56112">
    <property type="entry name" value="Protein kinase-like (PK-like)"/>
    <property type="match status" value="1"/>
</dbReference>
<evidence type="ECO:0000256" key="6">
    <source>
        <dbReference type="ARBA" id="ARBA00022840"/>
    </source>
</evidence>
<dbReference type="AlphaFoldDB" id="A0A6G4UD91"/>
<comment type="caution">
    <text evidence="9">The sequence shown here is derived from an EMBL/GenBank/DDBJ whole genome shotgun (WGS) entry which is preliminary data.</text>
</comment>
<keyword evidence="4" id="KW-0547">Nucleotide-binding</keyword>
<evidence type="ECO:0000313" key="9">
    <source>
        <dbReference type="EMBL" id="NGN69348.1"/>
    </source>
</evidence>
<keyword evidence="2 9" id="KW-0723">Serine/threonine-protein kinase</keyword>
<feature type="domain" description="Protein kinase" evidence="8">
    <location>
        <begin position="11"/>
        <end position="282"/>
    </location>
</feature>
<dbReference type="SUPFAM" id="SSF48452">
    <property type="entry name" value="TPR-like"/>
    <property type="match status" value="1"/>
</dbReference>
<dbReference type="PANTHER" id="PTHR43289">
    <property type="entry name" value="MITOGEN-ACTIVATED PROTEIN KINASE KINASE KINASE 20-RELATED"/>
    <property type="match status" value="1"/>
</dbReference>
<dbReference type="PROSITE" id="PS50011">
    <property type="entry name" value="PROTEIN_KINASE_DOM"/>
    <property type="match status" value="1"/>
</dbReference>
<accession>A0A6G4UD91</accession>
<dbReference type="CDD" id="cd14014">
    <property type="entry name" value="STKc_PknB_like"/>
    <property type="match status" value="1"/>
</dbReference>
<dbReference type="Gene3D" id="1.10.510.10">
    <property type="entry name" value="Transferase(Phosphotransferase) domain 1"/>
    <property type="match status" value="1"/>
</dbReference>
<dbReference type="Gene3D" id="1.25.40.10">
    <property type="entry name" value="Tetratricopeptide repeat domain"/>
    <property type="match status" value="2"/>
</dbReference>
<dbReference type="Pfam" id="PF00069">
    <property type="entry name" value="Pkinase"/>
    <property type="match status" value="1"/>
</dbReference>
<dbReference type="Gene3D" id="3.30.200.20">
    <property type="entry name" value="Phosphorylase Kinase, domain 1"/>
    <property type="match status" value="1"/>
</dbReference>
<keyword evidence="10" id="KW-1185">Reference proteome</keyword>
<organism evidence="9 10">
    <name type="scientific">Streptomyces coryli</name>
    <dbReference type="NCBI Taxonomy" id="1128680"/>
    <lineage>
        <taxon>Bacteria</taxon>
        <taxon>Bacillati</taxon>
        <taxon>Actinomycetota</taxon>
        <taxon>Actinomycetes</taxon>
        <taxon>Kitasatosporales</taxon>
        <taxon>Streptomycetaceae</taxon>
        <taxon>Streptomyces</taxon>
    </lineage>
</organism>
<feature type="region of interest" description="Disordered" evidence="7">
    <location>
        <begin position="290"/>
        <end position="315"/>
    </location>
</feature>
<evidence type="ECO:0000259" key="8">
    <source>
        <dbReference type="PROSITE" id="PS50011"/>
    </source>
</evidence>
<gene>
    <name evidence="9" type="ORF">G5C51_36360</name>
</gene>
<evidence type="ECO:0000256" key="4">
    <source>
        <dbReference type="ARBA" id="ARBA00022741"/>
    </source>
</evidence>
<protein>
    <recommendedName>
        <fullName evidence="1">non-specific serine/threonine protein kinase</fullName>
        <ecNumber evidence="1">2.7.11.1</ecNumber>
    </recommendedName>
</protein>
<dbReference type="InterPro" id="IPR008271">
    <property type="entry name" value="Ser/Thr_kinase_AS"/>
</dbReference>
<dbReference type="PANTHER" id="PTHR43289:SF6">
    <property type="entry name" value="SERINE_THREONINE-PROTEIN KINASE NEKL-3"/>
    <property type="match status" value="1"/>
</dbReference>
<dbReference type="EC" id="2.7.11.1" evidence="1"/>
<name>A0A6G4UD91_9ACTN</name>
<proteinExistence type="predicted"/>
<evidence type="ECO:0000256" key="7">
    <source>
        <dbReference type="SAM" id="MobiDB-lite"/>
    </source>
</evidence>
<dbReference type="GO" id="GO:0004674">
    <property type="term" value="F:protein serine/threonine kinase activity"/>
    <property type="evidence" value="ECO:0007669"/>
    <property type="project" value="UniProtKB-KW"/>
</dbReference>
<dbReference type="Proteomes" id="UP000481583">
    <property type="component" value="Unassembled WGS sequence"/>
</dbReference>
<dbReference type="GO" id="GO:0005524">
    <property type="term" value="F:ATP binding"/>
    <property type="evidence" value="ECO:0007669"/>
    <property type="project" value="UniProtKB-KW"/>
</dbReference>
<evidence type="ECO:0000313" key="10">
    <source>
        <dbReference type="Proteomes" id="UP000481583"/>
    </source>
</evidence>
<dbReference type="SMART" id="SM00220">
    <property type="entry name" value="S_TKc"/>
    <property type="match status" value="1"/>
</dbReference>
<evidence type="ECO:0000256" key="5">
    <source>
        <dbReference type="ARBA" id="ARBA00022777"/>
    </source>
</evidence>